<gene>
    <name evidence="2" type="ORF">F0P94_18310</name>
</gene>
<dbReference type="InterPro" id="IPR003781">
    <property type="entry name" value="CoA-bd"/>
</dbReference>
<sequence length="121" mass="13617">MKKTVVIGATDNPTRFAYKAVQKLLQYGHEVVPVGIKHTAIGNLPILHLKDNPKVDKVDTVTLYVGPQNQPAWYDYIMSLKPKRIIFNPGTENLELERMAEDQNIKTLHACTLVMLAVGNY</sequence>
<evidence type="ECO:0000313" key="2">
    <source>
        <dbReference type="EMBL" id="KAA9325183.1"/>
    </source>
</evidence>
<dbReference type="InterPro" id="IPR036291">
    <property type="entry name" value="NAD(P)-bd_dom_sf"/>
</dbReference>
<comment type="caution">
    <text evidence="2">The sequence shown here is derived from an EMBL/GenBank/DDBJ whole genome shotgun (WGS) entry which is preliminary data.</text>
</comment>
<dbReference type="EMBL" id="VTWT01000013">
    <property type="protein sequence ID" value="KAA9325183.1"/>
    <property type="molecule type" value="Genomic_DNA"/>
</dbReference>
<protein>
    <submittedName>
        <fullName evidence="2">CoA-binding protein</fullName>
    </submittedName>
</protein>
<dbReference type="SUPFAM" id="SSF51735">
    <property type="entry name" value="NAD(P)-binding Rossmann-fold domains"/>
    <property type="match status" value="1"/>
</dbReference>
<name>A0A5N1IHP6_9BACT</name>
<feature type="domain" description="CoA-binding" evidence="1">
    <location>
        <begin position="2"/>
        <end position="116"/>
    </location>
</feature>
<proteinExistence type="predicted"/>
<reference evidence="2 3" key="1">
    <citation type="submission" date="2019-09" db="EMBL/GenBank/DDBJ databases">
        <title>Genome sequence of Adhaeribacter sp. M2.</title>
        <authorList>
            <person name="Srinivasan S."/>
        </authorList>
    </citation>
    <scope>NUCLEOTIDE SEQUENCE [LARGE SCALE GENOMIC DNA]</scope>
    <source>
        <strain evidence="2 3">M2</strain>
    </source>
</reference>
<dbReference type="RefSeq" id="WP_150905787.1">
    <property type="nucleotide sequence ID" value="NZ_VTWT01000013.1"/>
</dbReference>
<dbReference type="AlphaFoldDB" id="A0A5N1IHP6"/>
<dbReference type="Pfam" id="PF13380">
    <property type="entry name" value="CoA_binding_2"/>
    <property type="match status" value="1"/>
</dbReference>
<accession>A0A5N1IHP6</accession>
<dbReference type="Gene3D" id="3.40.50.720">
    <property type="entry name" value="NAD(P)-binding Rossmann-like Domain"/>
    <property type="match status" value="1"/>
</dbReference>
<organism evidence="2 3">
    <name type="scientific">Adhaeribacter soli</name>
    <dbReference type="NCBI Taxonomy" id="2607655"/>
    <lineage>
        <taxon>Bacteria</taxon>
        <taxon>Pseudomonadati</taxon>
        <taxon>Bacteroidota</taxon>
        <taxon>Cytophagia</taxon>
        <taxon>Cytophagales</taxon>
        <taxon>Hymenobacteraceae</taxon>
        <taxon>Adhaeribacter</taxon>
    </lineage>
</organism>
<keyword evidence="3" id="KW-1185">Reference proteome</keyword>
<evidence type="ECO:0000313" key="3">
    <source>
        <dbReference type="Proteomes" id="UP000326570"/>
    </source>
</evidence>
<evidence type="ECO:0000259" key="1">
    <source>
        <dbReference type="Pfam" id="PF13380"/>
    </source>
</evidence>
<dbReference type="Proteomes" id="UP000326570">
    <property type="component" value="Unassembled WGS sequence"/>
</dbReference>